<protein>
    <submittedName>
        <fullName evidence="4">WD-40 repeat protein</fullName>
    </submittedName>
</protein>
<accession>X6MSM6</accession>
<dbReference type="PANTHER" id="PTHR22847">
    <property type="entry name" value="WD40 REPEAT PROTEIN"/>
    <property type="match status" value="1"/>
</dbReference>
<feature type="repeat" description="WD" evidence="3">
    <location>
        <begin position="113"/>
        <end position="160"/>
    </location>
</feature>
<feature type="repeat" description="WD" evidence="3">
    <location>
        <begin position="240"/>
        <end position="266"/>
    </location>
</feature>
<keyword evidence="5" id="KW-1185">Reference proteome</keyword>
<feature type="repeat" description="WD" evidence="3">
    <location>
        <begin position="267"/>
        <end position="315"/>
    </location>
</feature>
<evidence type="ECO:0000313" key="4">
    <source>
        <dbReference type="EMBL" id="ETO16963.1"/>
    </source>
</evidence>
<dbReference type="Pfam" id="PF00400">
    <property type="entry name" value="WD40"/>
    <property type="match status" value="6"/>
</dbReference>
<dbReference type="InterPro" id="IPR019775">
    <property type="entry name" value="WD40_repeat_CS"/>
</dbReference>
<gene>
    <name evidence="4" type="ORF">RFI_20373</name>
</gene>
<dbReference type="Gene3D" id="2.130.10.10">
    <property type="entry name" value="YVTN repeat-like/Quinoprotein amine dehydrogenase"/>
    <property type="match status" value="2"/>
</dbReference>
<reference evidence="4 5" key="1">
    <citation type="journal article" date="2013" name="Curr. Biol.">
        <title>The Genome of the Foraminiferan Reticulomyxa filosa.</title>
        <authorList>
            <person name="Glockner G."/>
            <person name="Hulsmann N."/>
            <person name="Schleicher M."/>
            <person name="Noegel A.A."/>
            <person name="Eichinger L."/>
            <person name="Gallinger C."/>
            <person name="Pawlowski J."/>
            <person name="Sierra R."/>
            <person name="Euteneuer U."/>
            <person name="Pillet L."/>
            <person name="Moustafa A."/>
            <person name="Platzer M."/>
            <person name="Groth M."/>
            <person name="Szafranski K."/>
            <person name="Schliwa M."/>
        </authorList>
    </citation>
    <scope>NUCLEOTIDE SEQUENCE [LARGE SCALE GENOMIC DNA]</scope>
</reference>
<dbReference type="InterPro" id="IPR020472">
    <property type="entry name" value="WD40_PAC1"/>
</dbReference>
<dbReference type="GO" id="GO:1990234">
    <property type="term" value="C:transferase complex"/>
    <property type="evidence" value="ECO:0007669"/>
    <property type="project" value="UniProtKB-ARBA"/>
</dbReference>
<proteinExistence type="predicted"/>
<dbReference type="InterPro" id="IPR001680">
    <property type="entry name" value="WD40_rpt"/>
</dbReference>
<dbReference type="AlphaFoldDB" id="X6MSM6"/>
<comment type="caution">
    <text evidence="4">The sequence shown here is derived from an EMBL/GenBank/DDBJ whole genome shotgun (WGS) entry which is preliminary data.</text>
</comment>
<dbReference type="PROSITE" id="PS50294">
    <property type="entry name" value="WD_REPEATS_REGION"/>
    <property type="match status" value="5"/>
</dbReference>
<feature type="repeat" description="WD" evidence="3">
    <location>
        <begin position="69"/>
        <end position="112"/>
    </location>
</feature>
<dbReference type="Proteomes" id="UP000023152">
    <property type="component" value="Unassembled WGS sequence"/>
</dbReference>
<evidence type="ECO:0000256" key="1">
    <source>
        <dbReference type="ARBA" id="ARBA00022574"/>
    </source>
</evidence>
<feature type="repeat" description="WD" evidence="3">
    <location>
        <begin position="333"/>
        <end position="367"/>
    </location>
</feature>
<dbReference type="SMART" id="SM00320">
    <property type="entry name" value="WD40"/>
    <property type="match status" value="6"/>
</dbReference>
<sequence>DDIKNLKSETELNEKKQSEEISKIHNDNLILKQQLVYHSNHQLLQSKCNISSTFNFDLFRSSSKLFNTFTGHTDTVWSIDYSIFDNSLLICSGSEDKTVRVWDADNNKQIQSFNWHSNSVLCVKFSPYHYHNRRQNVICSSSADKTIRFWDFKHNRQLQLLDEHTYAICGIKFSPFNSGRYLCSGSGDCTIRLWDVETYKLLNIFNGHTSTVTCIDISPLQSNNKSYSNKNDNTGVIGGNGYTICSGSYDKIIRVWDIETTKQLNVFKGHDNWIYSVKYGSNELKNIGCANTILSGSRDKSVRLWDIRSGQQIQVFNGHSSWVCCVEYSPFIVNNIEFGGNSNVICSGSRDNTIRFWDIRSNKNELNIIKGDEKDDGISCLTFVSLKKKVNNNAQVLNDDCVVNLCHGSVKGPIHVRELAHVNEDLF</sequence>
<dbReference type="InterPro" id="IPR015943">
    <property type="entry name" value="WD40/YVTN_repeat-like_dom_sf"/>
</dbReference>
<organism evidence="4 5">
    <name type="scientific">Reticulomyxa filosa</name>
    <dbReference type="NCBI Taxonomy" id="46433"/>
    <lineage>
        <taxon>Eukaryota</taxon>
        <taxon>Sar</taxon>
        <taxon>Rhizaria</taxon>
        <taxon>Retaria</taxon>
        <taxon>Foraminifera</taxon>
        <taxon>Monothalamids</taxon>
        <taxon>Reticulomyxidae</taxon>
        <taxon>Reticulomyxa</taxon>
    </lineage>
</organism>
<keyword evidence="2" id="KW-0677">Repeat</keyword>
<dbReference type="PRINTS" id="PR00320">
    <property type="entry name" value="GPROTEINBRPT"/>
</dbReference>
<evidence type="ECO:0000313" key="5">
    <source>
        <dbReference type="Proteomes" id="UP000023152"/>
    </source>
</evidence>
<feature type="repeat" description="WD" evidence="3">
    <location>
        <begin position="161"/>
        <end position="204"/>
    </location>
</feature>
<dbReference type="PANTHER" id="PTHR22847:SF637">
    <property type="entry name" value="WD REPEAT DOMAIN 5B"/>
    <property type="match status" value="1"/>
</dbReference>
<name>X6MSM6_RETFI</name>
<dbReference type="EMBL" id="ASPP01017547">
    <property type="protein sequence ID" value="ETO16963.1"/>
    <property type="molecule type" value="Genomic_DNA"/>
</dbReference>
<feature type="non-terminal residue" evidence="4">
    <location>
        <position position="1"/>
    </location>
</feature>
<dbReference type="PROSITE" id="PS50082">
    <property type="entry name" value="WD_REPEATS_2"/>
    <property type="match status" value="6"/>
</dbReference>
<evidence type="ECO:0000256" key="3">
    <source>
        <dbReference type="PROSITE-ProRule" id="PRU00221"/>
    </source>
</evidence>
<dbReference type="PROSITE" id="PS00678">
    <property type="entry name" value="WD_REPEATS_1"/>
    <property type="match status" value="5"/>
</dbReference>
<keyword evidence="1 3" id="KW-0853">WD repeat</keyword>
<dbReference type="InterPro" id="IPR036322">
    <property type="entry name" value="WD40_repeat_dom_sf"/>
</dbReference>
<dbReference type="CDD" id="cd00200">
    <property type="entry name" value="WD40"/>
    <property type="match status" value="1"/>
</dbReference>
<evidence type="ECO:0000256" key="2">
    <source>
        <dbReference type="ARBA" id="ARBA00022737"/>
    </source>
</evidence>
<dbReference type="SUPFAM" id="SSF50978">
    <property type="entry name" value="WD40 repeat-like"/>
    <property type="match status" value="1"/>
</dbReference>